<keyword evidence="4" id="KW-0853">WD repeat</keyword>
<evidence type="ECO:0000256" key="5">
    <source>
        <dbReference type="ARBA" id="ARBA00022737"/>
    </source>
</evidence>
<evidence type="ECO:0000256" key="1">
    <source>
        <dbReference type="ARBA" id="ARBA00004184"/>
    </source>
</evidence>
<dbReference type="EMBL" id="LXTC01000002">
    <property type="protein sequence ID" value="OBA22411.1"/>
    <property type="molecule type" value="Genomic_DNA"/>
</dbReference>
<comment type="caution">
    <text evidence="10">The sequence shown here is derived from an EMBL/GenBank/DDBJ whole genome shotgun (WGS) entry which is preliminary data.</text>
</comment>
<evidence type="ECO:0008006" key="12">
    <source>
        <dbReference type="Google" id="ProtNLM"/>
    </source>
</evidence>
<evidence type="ECO:0000256" key="6">
    <source>
        <dbReference type="ARBA" id="ARBA00022927"/>
    </source>
</evidence>
<protein>
    <recommendedName>
        <fullName evidence="12">WD40 repeat-like protein</fullName>
    </recommendedName>
</protein>
<sequence length="529" mass="57062">MNDLSFNQDVTSLLVSTAEHLRIFNCDPFGEFYVLPRGSADRGPQPPAGAALARMLFLTSLTIIVPQTSGTNSGAENDRRVLQIHNLKQHAKICELAFPLPIRDVRLNRRRLVVFVDAGQIYIYDLGSVRLVKVLEVGAFVPAQDAPGGRPVVAALSPDDASLLVLPLQAITEHTDLLNSQPAGADLGACLPTDPELLSGGPAASMPLGPWVELTHKNEQARLAKNPLQSLADLRQDLGGWVVVYDTVGLQPRLVYKAHDSPVTRIAISSGSKYIATASAKGTILRVAHIHAEAGQGPAARLLLPQVTNLRRGHHSARINALAFSLDLAVLGCASESGTVHLFSMRCAHPALTTPPEPGASLDTSADIGDGPGDEHSARLSSLEDLNENLANLLLLKEPEAQRARRKRSKDQSYLSALKTPSKLISNLYTKLLVKRLPYKQYLLSLIWEKPRRSFAYVKVPDAAAGHSRPKSVEIGFSASGVLMLASYSTGTLYQYRIPPAGSDERTECTLLLLNTFYGDAQGEGRSAP</sequence>
<evidence type="ECO:0000313" key="10">
    <source>
        <dbReference type="EMBL" id="OBA22411.1"/>
    </source>
</evidence>
<dbReference type="GO" id="GO:0005774">
    <property type="term" value="C:vacuolar membrane"/>
    <property type="evidence" value="ECO:0007669"/>
    <property type="project" value="UniProtKB-SubCell"/>
</dbReference>
<dbReference type="AlphaFoldDB" id="A0A1A0HEJ1"/>
<evidence type="ECO:0000313" key="11">
    <source>
        <dbReference type="Proteomes" id="UP000092555"/>
    </source>
</evidence>
<keyword evidence="6" id="KW-0653">Protein transport</keyword>
<gene>
    <name evidence="10" type="ORF">METBIDRAFT_38811</name>
</gene>
<evidence type="ECO:0000256" key="2">
    <source>
        <dbReference type="ARBA" id="ARBA00022448"/>
    </source>
</evidence>
<dbReference type="InterPro" id="IPR036322">
    <property type="entry name" value="WD40_repeat_dom_sf"/>
</dbReference>
<dbReference type="GO" id="GO:0012505">
    <property type="term" value="C:endomembrane system"/>
    <property type="evidence" value="ECO:0007669"/>
    <property type="project" value="UniProtKB-SubCell"/>
</dbReference>
<comment type="similarity">
    <text evidence="7">Belongs to the WD repeat PROPPIN family.</text>
</comment>
<keyword evidence="11" id="KW-1185">Reference proteome</keyword>
<dbReference type="GO" id="GO:0015031">
    <property type="term" value="P:protein transport"/>
    <property type="evidence" value="ECO:0007669"/>
    <property type="project" value="UniProtKB-KW"/>
</dbReference>
<dbReference type="GeneID" id="30030027"/>
<comment type="subcellular location">
    <subcellularLocation>
        <location evidence="1">Endomembrane system</location>
        <topology evidence="1">Peripheral membrane protein</topology>
    </subcellularLocation>
    <subcellularLocation>
        <location evidence="8">Vacuole membrane</location>
    </subcellularLocation>
</comment>
<dbReference type="InterPro" id="IPR001680">
    <property type="entry name" value="WD40_rpt"/>
</dbReference>
<reference evidence="10 11" key="1">
    <citation type="submission" date="2016-05" db="EMBL/GenBank/DDBJ databases">
        <title>Comparative genomics of biotechnologically important yeasts.</title>
        <authorList>
            <consortium name="DOE Joint Genome Institute"/>
            <person name="Riley R."/>
            <person name="Haridas S."/>
            <person name="Wolfe K.H."/>
            <person name="Lopes M.R."/>
            <person name="Hittinger C.T."/>
            <person name="Goker M."/>
            <person name="Salamov A."/>
            <person name="Wisecaver J."/>
            <person name="Long T.M."/>
            <person name="Aerts A.L."/>
            <person name="Barry K."/>
            <person name="Choi C."/>
            <person name="Clum A."/>
            <person name="Coughlan A.Y."/>
            <person name="Deshpande S."/>
            <person name="Douglass A.P."/>
            <person name="Hanson S.J."/>
            <person name="Klenk H.-P."/>
            <person name="LaButti K."/>
            <person name="Lapidus A."/>
            <person name="Lindquist E."/>
            <person name="Lipzen A."/>
            <person name="Meier-kolthoff J.P."/>
            <person name="Ohm R.A."/>
            <person name="Otillar R.P."/>
            <person name="Pangilinan J."/>
            <person name="Peng Y."/>
            <person name="Rokas A."/>
            <person name="Rosa C.A."/>
            <person name="Scheuner C."/>
            <person name="Sibirny A.A."/>
            <person name="Slot J.C."/>
            <person name="Stielow J.B."/>
            <person name="Sun H."/>
            <person name="Kurtzman C.P."/>
            <person name="Blackwell M."/>
            <person name="Grigoriev I.V."/>
            <person name="Jeffries T.W."/>
        </authorList>
    </citation>
    <scope>NUCLEOTIDE SEQUENCE [LARGE SCALE GENOMIC DNA]</scope>
    <source>
        <strain evidence="10 11">NRRL YB-4993</strain>
    </source>
</reference>
<evidence type="ECO:0000256" key="4">
    <source>
        <dbReference type="ARBA" id="ARBA00022574"/>
    </source>
</evidence>
<dbReference type="Proteomes" id="UP000092555">
    <property type="component" value="Unassembled WGS sequence"/>
</dbReference>
<dbReference type="SUPFAM" id="SSF50978">
    <property type="entry name" value="WD40 repeat-like"/>
    <property type="match status" value="1"/>
</dbReference>
<name>A0A1A0HEJ1_9ASCO</name>
<evidence type="ECO:0000256" key="9">
    <source>
        <dbReference type="SAM" id="MobiDB-lite"/>
    </source>
</evidence>
<dbReference type="SMART" id="SM00320">
    <property type="entry name" value="WD40"/>
    <property type="match status" value="2"/>
</dbReference>
<dbReference type="STRING" id="869754.A0A1A0HEJ1"/>
<evidence type="ECO:0000256" key="3">
    <source>
        <dbReference type="ARBA" id="ARBA00022554"/>
    </source>
</evidence>
<evidence type="ECO:0000256" key="7">
    <source>
        <dbReference type="ARBA" id="ARBA00025740"/>
    </source>
</evidence>
<dbReference type="PANTHER" id="PTHR11227">
    <property type="entry name" value="WD-REPEAT PROTEIN INTERACTING WITH PHOSPHOINOSIDES WIPI -RELATED"/>
    <property type="match status" value="1"/>
</dbReference>
<proteinExistence type="inferred from homology"/>
<dbReference type="InterPro" id="IPR048720">
    <property type="entry name" value="PROPPIN"/>
</dbReference>
<dbReference type="RefSeq" id="XP_018712907.1">
    <property type="nucleotide sequence ID" value="XM_018857051.1"/>
</dbReference>
<accession>A0A1A0HEJ1</accession>
<dbReference type="InterPro" id="IPR015943">
    <property type="entry name" value="WD40/YVTN_repeat-like_dom_sf"/>
</dbReference>
<feature type="region of interest" description="Disordered" evidence="9">
    <location>
        <begin position="354"/>
        <end position="378"/>
    </location>
</feature>
<keyword evidence="5" id="KW-0677">Repeat</keyword>
<organism evidence="10 11">
    <name type="scientific">Metschnikowia bicuspidata var. bicuspidata NRRL YB-4993</name>
    <dbReference type="NCBI Taxonomy" id="869754"/>
    <lineage>
        <taxon>Eukaryota</taxon>
        <taxon>Fungi</taxon>
        <taxon>Dikarya</taxon>
        <taxon>Ascomycota</taxon>
        <taxon>Saccharomycotina</taxon>
        <taxon>Pichiomycetes</taxon>
        <taxon>Metschnikowiaceae</taxon>
        <taxon>Metschnikowia</taxon>
    </lineage>
</organism>
<dbReference type="Pfam" id="PF00400">
    <property type="entry name" value="WD40"/>
    <property type="match status" value="2"/>
</dbReference>
<evidence type="ECO:0000256" key="8">
    <source>
        <dbReference type="ARBA" id="ARBA00037813"/>
    </source>
</evidence>
<dbReference type="OrthoDB" id="1667587at2759"/>
<keyword evidence="3" id="KW-0926">Vacuole</keyword>
<keyword evidence="2" id="KW-0813">Transport</keyword>
<dbReference type="Gene3D" id="2.130.10.10">
    <property type="entry name" value="YVTN repeat-like/Quinoprotein amine dehydrogenase"/>
    <property type="match status" value="1"/>
</dbReference>